<dbReference type="RefSeq" id="WP_053249539.1">
    <property type="nucleotide sequence ID" value="NZ_LGAP01000008.1"/>
</dbReference>
<keyword evidence="1" id="KW-0812">Transmembrane</keyword>
<dbReference type="AlphaFoldDB" id="A0A0L8BTR1"/>
<accession>A0A0L8BTR1</accession>
<evidence type="ECO:0000313" key="3">
    <source>
        <dbReference type="Proteomes" id="UP000037425"/>
    </source>
</evidence>
<feature type="transmembrane region" description="Helical" evidence="1">
    <location>
        <begin position="20"/>
        <end position="40"/>
    </location>
</feature>
<keyword evidence="1" id="KW-1133">Transmembrane helix</keyword>
<dbReference type="Proteomes" id="UP000037425">
    <property type="component" value="Unassembled WGS sequence"/>
</dbReference>
<dbReference type="OrthoDB" id="8451465at2"/>
<evidence type="ECO:0000256" key="1">
    <source>
        <dbReference type="SAM" id="Phobius"/>
    </source>
</evidence>
<dbReference type="PATRIC" id="fig|106592.7.peg.7186"/>
<feature type="transmembrane region" description="Helical" evidence="1">
    <location>
        <begin position="46"/>
        <end position="68"/>
    </location>
</feature>
<organism evidence="2 3">
    <name type="scientific">Ensifer adhaerens</name>
    <name type="common">Sinorhizobium morelense</name>
    <dbReference type="NCBI Taxonomy" id="106592"/>
    <lineage>
        <taxon>Bacteria</taxon>
        <taxon>Pseudomonadati</taxon>
        <taxon>Pseudomonadota</taxon>
        <taxon>Alphaproteobacteria</taxon>
        <taxon>Hyphomicrobiales</taxon>
        <taxon>Rhizobiaceae</taxon>
        <taxon>Sinorhizobium/Ensifer group</taxon>
        <taxon>Ensifer</taxon>
    </lineage>
</organism>
<comment type="caution">
    <text evidence="2">The sequence shown here is derived from an EMBL/GenBank/DDBJ whole genome shotgun (WGS) entry which is preliminary data.</text>
</comment>
<reference evidence="3" key="1">
    <citation type="submission" date="2015-07" db="EMBL/GenBank/DDBJ databases">
        <title>Whole genome sequence of an Ensifer adhaerens strain isolated from a cave pool in the Wind Cave National Park.</title>
        <authorList>
            <person name="Eng W.W.H."/>
            <person name="Gan H.M."/>
            <person name="Barton H.A."/>
            <person name="Savka M.A."/>
        </authorList>
    </citation>
    <scope>NUCLEOTIDE SEQUENCE [LARGE SCALE GENOMIC DNA]</scope>
    <source>
        <strain evidence="3">SD006</strain>
    </source>
</reference>
<dbReference type="EMBL" id="LGAP01000008">
    <property type="protein sequence ID" value="KOF18087.1"/>
    <property type="molecule type" value="Genomic_DNA"/>
</dbReference>
<proteinExistence type="predicted"/>
<gene>
    <name evidence="2" type="ORF">AC244_14540</name>
</gene>
<keyword evidence="1" id="KW-0472">Membrane</keyword>
<name>A0A0L8BTR1_ENSAD</name>
<protein>
    <submittedName>
        <fullName evidence="2">Uncharacterized protein</fullName>
    </submittedName>
</protein>
<evidence type="ECO:0000313" key="2">
    <source>
        <dbReference type="EMBL" id="KOF18087.1"/>
    </source>
</evidence>
<sequence length="78" mass="8691">MNAPEKSRENQANKEKSPAIAAAVILAVVGVGFFVLPSIMLRLGDISVWLAGAFGVFFVLCFFLIFWLRARHQRKRGL</sequence>